<evidence type="ECO:0000313" key="2">
    <source>
        <dbReference type="Proteomes" id="UP000307201"/>
    </source>
</evidence>
<protein>
    <submittedName>
        <fullName evidence="1">Uncharacterized protein</fullName>
    </submittedName>
</protein>
<gene>
    <name evidence="1" type="ORF">FEZ48_10810</name>
</gene>
<name>A0A5R9C0J7_9LACT</name>
<dbReference type="AlphaFoldDB" id="A0A5R9C0J7"/>
<proteinExistence type="predicted"/>
<accession>A0A5R9C0J7</accession>
<evidence type="ECO:0000313" key="1">
    <source>
        <dbReference type="EMBL" id="TLQ06185.1"/>
    </source>
</evidence>
<dbReference type="Proteomes" id="UP000307201">
    <property type="component" value="Unassembled WGS sequence"/>
</dbReference>
<reference evidence="1 2" key="1">
    <citation type="submission" date="2019-05" db="EMBL/GenBank/DDBJ databases">
        <title>The metagenome of a microbial culture collection derived from dairy environment covers the genomic content of the human microbiome.</title>
        <authorList>
            <person name="Roder T."/>
            <person name="Wuthrich D."/>
            <person name="Sattari Z."/>
            <person name="Von Ah U."/>
            <person name="Bar C."/>
            <person name="Ronchi F."/>
            <person name="Macpherson A.J."/>
            <person name="Ganal-Vonarburg S.C."/>
            <person name="Bruggmann R."/>
            <person name="Vergeres G."/>
        </authorList>
    </citation>
    <scope>NUCLEOTIDE SEQUENCE [LARGE SCALE GENOMIC DNA]</scope>
    <source>
        <strain evidence="1 2">FAM 24235</strain>
    </source>
</reference>
<dbReference type="RefSeq" id="WP_138472644.1">
    <property type="nucleotide sequence ID" value="NZ_VBTE01000037.1"/>
</dbReference>
<dbReference type="EMBL" id="VBTE01000037">
    <property type="protein sequence ID" value="TLQ06185.1"/>
    <property type="molecule type" value="Genomic_DNA"/>
</dbReference>
<comment type="caution">
    <text evidence="1">The sequence shown here is derived from an EMBL/GenBank/DDBJ whole genome shotgun (WGS) entry which is preliminary data.</text>
</comment>
<organism evidence="1 2">
    <name type="scientific">Marinilactibacillus psychrotolerans</name>
    <dbReference type="NCBI Taxonomy" id="191770"/>
    <lineage>
        <taxon>Bacteria</taxon>
        <taxon>Bacillati</taxon>
        <taxon>Bacillota</taxon>
        <taxon>Bacilli</taxon>
        <taxon>Lactobacillales</taxon>
        <taxon>Carnobacteriaceae</taxon>
        <taxon>Marinilactibacillus</taxon>
    </lineage>
</organism>
<sequence length="213" mass="24145">MGFNLVSGGQFKVEAMNLEKVFDPTRIWIVADADVDVKKWTASEKDVLRGLAKAEGEHVGYSVDLTCLVDVDGYGYSVDKEAVKPTNQGTKLTVKVLDTNYAHVSKENVRVLLKKEDVIRNDAYKINDSFVPMFILVVNRLGFTKTDQAAAFQKMSAHVNDQIQDVANITYKIDYNDESEKAKQLPESAQKRYRERLKKQLAKAKQRLQLLEQ</sequence>